<dbReference type="RefSeq" id="WP_145309289.1">
    <property type="nucleotide sequence ID" value="NZ_CP037452.1"/>
</dbReference>
<evidence type="ECO:0000313" key="1">
    <source>
        <dbReference type="EMBL" id="QDV50642.1"/>
    </source>
</evidence>
<dbReference type="EMBL" id="CP037452">
    <property type="protein sequence ID" value="QDV50642.1"/>
    <property type="molecule type" value="Genomic_DNA"/>
</dbReference>
<proteinExistence type="predicted"/>
<keyword evidence="2" id="KW-1185">Reference proteome</keyword>
<dbReference type="AlphaFoldDB" id="A0A518IC17"/>
<evidence type="ECO:0000313" key="2">
    <source>
        <dbReference type="Proteomes" id="UP000318313"/>
    </source>
</evidence>
<dbReference type="Proteomes" id="UP000318313">
    <property type="component" value="Chromosome"/>
</dbReference>
<gene>
    <name evidence="1" type="ORF">Enr17x_26840</name>
</gene>
<accession>A0A518IC17</accession>
<sequence>MFKVINNEWEFLLSDNTIHWNSMNGSSEDVYVYEENGHFDHSTGDFRLKSWLCNDVEDFQYVWQIGYELVGLLNGAFILYLPRMPRQKIEGLHENDERKEWYPDLSFPYIVREEVKKKLHKIKEKLPVPHSPALRLVQESLKNDDLYILVRLLGLDTSWVTLYQVYETIKHLSPETLKKSEVISSSENDKFRFTANNFSASGLDSRHGMQGDIPKEHKKYIPLTEATKIIRKICHDYIGTLVGEPFASIELPVIPGGVNNLGADVFTGEWFPD</sequence>
<reference evidence="1 2" key="1">
    <citation type="submission" date="2019-03" db="EMBL/GenBank/DDBJ databases">
        <title>Deep-cultivation of Planctomycetes and their phenomic and genomic characterization uncovers novel biology.</title>
        <authorList>
            <person name="Wiegand S."/>
            <person name="Jogler M."/>
            <person name="Boedeker C."/>
            <person name="Pinto D."/>
            <person name="Vollmers J."/>
            <person name="Rivas-Marin E."/>
            <person name="Kohn T."/>
            <person name="Peeters S.H."/>
            <person name="Heuer A."/>
            <person name="Rast P."/>
            <person name="Oberbeckmann S."/>
            <person name="Bunk B."/>
            <person name="Jeske O."/>
            <person name="Meyerdierks A."/>
            <person name="Storesund J.E."/>
            <person name="Kallscheuer N."/>
            <person name="Luecker S."/>
            <person name="Lage O.M."/>
            <person name="Pohl T."/>
            <person name="Merkel B.J."/>
            <person name="Hornburger P."/>
            <person name="Mueller R.-W."/>
            <person name="Bruemmer F."/>
            <person name="Labrenz M."/>
            <person name="Spormann A.M."/>
            <person name="Op den Camp H."/>
            <person name="Overmann J."/>
            <person name="Amann R."/>
            <person name="Jetten M.S.M."/>
            <person name="Mascher T."/>
            <person name="Medema M.H."/>
            <person name="Devos D.P."/>
            <person name="Kaster A.-K."/>
            <person name="Ovreas L."/>
            <person name="Rohde M."/>
            <person name="Galperin M.Y."/>
            <person name="Jogler C."/>
        </authorList>
    </citation>
    <scope>NUCLEOTIDE SEQUENCE [LARGE SCALE GENOMIC DNA]</scope>
    <source>
        <strain evidence="1 2">Enr17</strain>
    </source>
</reference>
<dbReference type="OrthoDB" id="1436551at2"/>
<organism evidence="1 2">
    <name type="scientific">Gimesia fumaroli</name>
    <dbReference type="NCBI Taxonomy" id="2527976"/>
    <lineage>
        <taxon>Bacteria</taxon>
        <taxon>Pseudomonadati</taxon>
        <taxon>Planctomycetota</taxon>
        <taxon>Planctomycetia</taxon>
        <taxon>Planctomycetales</taxon>
        <taxon>Planctomycetaceae</taxon>
        <taxon>Gimesia</taxon>
    </lineage>
</organism>
<name>A0A518IC17_9PLAN</name>
<dbReference type="KEGG" id="gfm:Enr17x_26840"/>
<protein>
    <submittedName>
        <fullName evidence="1">Uncharacterized protein</fullName>
    </submittedName>
</protein>